<dbReference type="PANTHER" id="PTHR33214">
    <property type="entry name" value="BIFUNCTIONAL INHIBITOR/LIPID-TRANSFER PROTEIN/SEED STORAGE 2S ALBUMIN SUPERFAMILY PROTEIN"/>
    <property type="match status" value="1"/>
</dbReference>
<reference evidence="5 6" key="1">
    <citation type="submission" date="2024-06" db="EMBL/GenBank/DDBJ databases">
        <title>A chromosome level genome sequence of Diviner's sage (Salvia divinorum).</title>
        <authorList>
            <person name="Ford S.A."/>
            <person name="Ro D.-K."/>
            <person name="Ness R.W."/>
            <person name="Phillips M.A."/>
        </authorList>
    </citation>
    <scope>NUCLEOTIDE SEQUENCE [LARGE SCALE GENOMIC DNA]</scope>
    <source>
        <strain evidence="5">SAF-2024a</strain>
        <tissue evidence="5">Leaf</tissue>
    </source>
</reference>
<proteinExistence type="predicted"/>
<evidence type="ECO:0000256" key="3">
    <source>
        <dbReference type="SAM" id="SignalP"/>
    </source>
</evidence>
<keyword evidence="1" id="KW-0813">Transport</keyword>
<dbReference type="CDD" id="cd01959">
    <property type="entry name" value="nsLTP2"/>
    <property type="match status" value="1"/>
</dbReference>
<feature type="signal peptide" evidence="3">
    <location>
        <begin position="1"/>
        <end position="23"/>
    </location>
</feature>
<comment type="caution">
    <text evidence="5">The sequence shown here is derived from an EMBL/GenBank/DDBJ whole genome shotgun (WGS) entry which is preliminary data.</text>
</comment>
<evidence type="ECO:0000256" key="1">
    <source>
        <dbReference type="ARBA" id="ARBA00022448"/>
    </source>
</evidence>
<protein>
    <submittedName>
        <fullName evidence="5">Non-specific lipid-transfer protein 2P</fullName>
    </submittedName>
</protein>
<dbReference type="InterPro" id="IPR033872">
    <property type="entry name" value="nsLTP2"/>
</dbReference>
<feature type="domain" description="Bifunctional inhibitor/plant lipid transfer protein/seed storage helical" evidence="4">
    <location>
        <begin position="33"/>
        <end position="99"/>
    </location>
</feature>
<evidence type="ECO:0000313" key="6">
    <source>
        <dbReference type="Proteomes" id="UP001567538"/>
    </source>
</evidence>
<dbReference type="Proteomes" id="UP001567538">
    <property type="component" value="Unassembled WGS sequence"/>
</dbReference>
<organism evidence="5 6">
    <name type="scientific">Salvia divinorum</name>
    <name type="common">Maria pastora</name>
    <name type="synonym">Diviner's sage</name>
    <dbReference type="NCBI Taxonomy" id="28513"/>
    <lineage>
        <taxon>Eukaryota</taxon>
        <taxon>Viridiplantae</taxon>
        <taxon>Streptophyta</taxon>
        <taxon>Embryophyta</taxon>
        <taxon>Tracheophyta</taxon>
        <taxon>Spermatophyta</taxon>
        <taxon>Magnoliopsida</taxon>
        <taxon>eudicotyledons</taxon>
        <taxon>Gunneridae</taxon>
        <taxon>Pentapetalae</taxon>
        <taxon>asterids</taxon>
        <taxon>lamiids</taxon>
        <taxon>Lamiales</taxon>
        <taxon>Lamiaceae</taxon>
        <taxon>Nepetoideae</taxon>
        <taxon>Mentheae</taxon>
        <taxon>Salviinae</taxon>
        <taxon>Salvia</taxon>
        <taxon>Salvia subgen. Calosphace</taxon>
    </lineage>
</organism>
<dbReference type="PANTHER" id="PTHR33214:SF69">
    <property type="entry name" value="BIFUNCTIONAL INHIBITOR_LIPID-TRANSFER PROTEIN_SEED STORAGE 2S ALBUMIN SUPERFAMILY PROTEIN"/>
    <property type="match status" value="1"/>
</dbReference>
<gene>
    <name evidence="5" type="ORF">AAHA92_02216</name>
</gene>
<keyword evidence="2" id="KW-0446">Lipid-binding</keyword>
<evidence type="ECO:0000313" key="5">
    <source>
        <dbReference type="EMBL" id="KAL1566630.1"/>
    </source>
</evidence>
<dbReference type="InterPro" id="IPR036312">
    <property type="entry name" value="Bifun_inhib/LTP/seed_sf"/>
</dbReference>
<dbReference type="SMART" id="SM00499">
    <property type="entry name" value="AAI"/>
    <property type="match status" value="1"/>
</dbReference>
<sequence length="99" mass="10804">MKKGVAALFVVVVMAVLVHETKALTPPPPPPPCDPTKIESCTFPILFGTSPSAECCRKLKEQEHCFCQFIKDPQFSQFLQSPNAAKLARACNVTIPTNC</sequence>
<evidence type="ECO:0000259" key="4">
    <source>
        <dbReference type="SMART" id="SM00499"/>
    </source>
</evidence>
<dbReference type="EMBL" id="JBEAFC010000002">
    <property type="protein sequence ID" value="KAL1566630.1"/>
    <property type="molecule type" value="Genomic_DNA"/>
</dbReference>
<dbReference type="GO" id="GO:0008289">
    <property type="term" value="F:lipid binding"/>
    <property type="evidence" value="ECO:0007669"/>
    <property type="project" value="UniProtKB-KW"/>
</dbReference>
<dbReference type="AlphaFoldDB" id="A0ABD1IDX6"/>
<dbReference type="SUPFAM" id="SSF47699">
    <property type="entry name" value="Bifunctional inhibitor/lipid-transfer protein/seed storage 2S albumin"/>
    <property type="match status" value="1"/>
</dbReference>
<dbReference type="Gene3D" id="1.10.110.10">
    <property type="entry name" value="Plant lipid-transfer and hydrophobic proteins"/>
    <property type="match status" value="1"/>
</dbReference>
<keyword evidence="3" id="KW-0732">Signal</keyword>
<feature type="chain" id="PRO_5044786162" evidence="3">
    <location>
        <begin position="24"/>
        <end position="99"/>
    </location>
</feature>
<dbReference type="Pfam" id="PF00234">
    <property type="entry name" value="Tryp_alpha_amyl"/>
    <property type="match status" value="1"/>
</dbReference>
<accession>A0ABD1IDX6</accession>
<dbReference type="InterPro" id="IPR016140">
    <property type="entry name" value="Bifunc_inhib/LTP/seed_store"/>
</dbReference>
<evidence type="ECO:0000256" key="2">
    <source>
        <dbReference type="ARBA" id="ARBA00023121"/>
    </source>
</evidence>
<name>A0ABD1IDX6_SALDI</name>
<keyword evidence="6" id="KW-1185">Reference proteome</keyword>